<accession>A0ABW3LWJ6</accession>
<dbReference type="SUPFAM" id="SSF63829">
    <property type="entry name" value="Calcium-dependent phosphotriesterase"/>
    <property type="match status" value="1"/>
</dbReference>
<dbReference type="Gene3D" id="2.120.10.30">
    <property type="entry name" value="TolB, C-terminal domain"/>
    <property type="match status" value="1"/>
</dbReference>
<name>A0ABW3LWJ6_9GAMM</name>
<keyword evidence="1" id="KW-0732">Signal</keyword>
<feature type="signal peptide" evidence="1">
    <location>
        <begin position="1"/>
        <end position="20"/>
    </location>
</feature>
<protein>
    <submittedName>
        <fullName evidence="2">SMP-30/gluconolactonase/LRE family protein</fullName>
    </submittedName>
</protein>
<evidence type="ECO:0000313" key="3">
    <source>
        <dbReference type="Proteomes" id="UP001597033"/>
    </source>
</evidence>
<evidence type="ECO:0000313" key="2">
    <source>
        <dbReference type="EMBL" id="MFD1042840.1"/>
    </source>
</evidence>
<reference evidence="3" key="1">
    <citation type="journal article" date="2019" name="Int. J. Syst. Evol. Microbiol.">
        <title>The Global Catalogue of Microorganisms (GCM) 10K type strain sequencing project: providing services to taxonomists for standard genome sequencing and annotation.</title>
        <authorList>
            <consortium name="The Broad Institute Genomics Platform"/>
            <consortium name="The Broad Institute Genome Sequencing Center for Infectious Disease"/>
            <person name="Wu L."/>
            <person name="Ma J."/>
        </authorList>
    </citation>
    <scope>NUCLEOTIDE SEQUENCE [LARGE SCALE GENOMIC DNA]</scope>
    <source>
        <strain evidence="3">CCUG 55854</strain>
    </source>
</reference>
<sequence>MHARRILIAIVLCLAGPVCAGERAPDLLEVDLFAVPPADFRHPESIATDPATGQVYVGSFDAREPHAIRDNQILRLSLDGEVLARVRLGPTPVTGLAHHGSALYFLNFGASRLQRLPADFADGARPEDVVAFAALAPAAPPLREVANPDGSSDRIAFGAAGFPAINGLAFDRRGNAYVSDSFQGAIYRIAAAATCAPCRVEVLARDGLLATTGALPFGANGIAIDDAAGRLYVNNAGDGRVLRMPLAGGAVEVLADGLYGADGLLLHGDRLWVAANQIDTVVSIDLRGKVRARAGRFHGIAADGTPDGLLFPAATAVQGNRMIVANLALPLTATAGDEWEEQVTRWNLMVFDIPSHGDR</sequence>
<dbReference type="EMBL" id="JBHTKN010000006">
    <property type="protein sequence ID" value="MFD1042840.1"/>
    <property type="molecule type" value="Genomic_DNA"/>
</dbReference>
<organism evidence="2 3">
    <name type="scientific">Pseudoxanthomonas kaohsiungensis</name>
    <dbReference type="NCBI Taxonomy" id="283923"/>
    <lineage>
        <taxon>Bacteria</taxon>
        <taxon>Pseudomonadati</taxon>
        <taxon>Pseudomonadota</taxon>
        <taxon>Gammaproteobacteria</taxon>
        <taxon>Lysobacterales</taxon>
        <taxon>Lysobacteraceae</taxon>
        <taxon>Pseudoxanthomonas</taxon>
    </lineage>
</organism>
<dbReference type="RefSeq" id="WP_162378516.1">
    <property type="nucleotide sequence ID" value="NZ_JBHTKN010000006.1"/>
</dbReference>
<keyword evidence="3" id="KW-1185">Reference proteome</keyword>
<comment type="caution">
    <text evidence="2">The sequence shown here is derived from an EMBL/GenBank/DDBJ whole genome shotgun (WGS) entry which is preliminary data.</text>
</comment>
<dbReference type="Proteomes" id="UP001597033">
    <property type="component" value="Unassembled WGS sequence"/>
</dbReference>
<evidence type="ECO:0000256" key="1">
    <source>
        <dbReference type="SAM" id="SignalP"/>
    </source>
</evidence>
<gene>
    <name evidence="2" type="ORF">ACFQ2N_10860</name>
</gene>
<dbReference type="InterPro" id="IPR011042">
    <property type="entry name" value="6-blade_b-propeller_TolB-like"/>
</dbReference>
<feature type="chain" id="PRO_5045693614" evidence="1">
    <location>
        <begin position="21"/>
        <end position="359"/>
    </location>
</feature>
<proteinExistence type="predicted"/>